<dbReference type="GO" id="GO:0030288">
    <property type="term" value="C:outer membrane-bounded periplasmic space"/>
    <property type="evidence" value="ECO:0007669"/>
    <property type="project" value="TreeGrafter"/>
</dbReference>
<proteinExistence type="predicted"/>
<dbReference type="AlphaFoldDB" id="A0A0F9WIF1"/>
<dbReference type="InterPro" id="IPR039424">
    <property type="entry name" value="SBP_5"/>
</dbReference>
<dbReference type="GO" id="GO:0042884">
    <property type="term" value="P:microcin transport"/>
    <property type="evidence" value="ECO:0007669"/>
    <property type="project" value="TreeGrafter"/>
</dbReference>
<dbReference type="GO" id="GO:1904680">
    <property type="term" value="F:peptide transmembrane transporter activity"/>
    <property type="evidence" value="ECO:0007669"/>
    <property type="project" value="TreeGrafter"/>
</dbReference>
<evidence type="ECO:0000313" key="3">
    <source>
        <dbReference type="EMBL" id="KKO12293.1"/>
    </source>
</evidence>
<comment type="caution">
    <text evidence="3">The sequence shown here is derived from an EMBL/GenBank/DDBJ whole genome shotgun (WGS) entry which is preliminary data.</text>
</comment>
<keyword evidence="1" id="KW-0732">Signal</keyword>
<accession>A0A0F9WIF1</accession>
<dbReference type="PROSITE" id="PS51257">
    <property type="entry name" value="PROKAR_LIPOPROTEIN"/>
    <property type="match status" value="1"/>
</dbReference>
<dbReference type="CDD" id="cd08497">
    <property type="entry name" value="MbnE-like"/>
    <property type="match status" value="1"/>
</dbReference>
<reference evidence="3" key="1">
    <citation type="journal article" date="2015" name="Nature">
        <title>Complex archaea that bridge the gap between prokaryotes and eukaryotes.</title>
        <authorList>
            <person name="Spang A."/>
            <person name="Saw J.H."/>
            <person name="Jorgensen S.L."/>
            <person name="Zaremba-Niedzwiedzka K."/>
            <person name="Martijn J."/>
            <person name="Lind A.E."/>
            <person name="van Eijk R."/>
            <person name="Schleper C."/>
            <person name="Guy L."/>
            <person name="Ettema T.J."/>
        </authorList>
    </citation>
    <scope>NUCLEOTIDE SEQUENCE</scope>
</reference>
<dbReference type="PANTHER" id="PTHR30290:SF64">
    <property type="entry name" value="ABC TRANSPORTER PERIPLASMIC BINDING PROTEIN"/>
    <property type="match status" value="1"/>
</dbReference>
<sequence length="649" mass="75131">MNRLWRTGLAGVLLAGVLSACGGGSDETQVLDNTQEVLDYYAAYPELFQFKTPADLPSDLVWESGEGLPDLGSPDAQKGGTQYGSIQDFPRTLRTVGPDSNGAFRTWLLDDVTLPLASLHPDREFEFYPALASEWAIDEDTATVYARLDPNARWSDGEPITTDDFMFMFFFNRSEYIVAPWYNNYYENTFSNITKYDDLTLSVTLKTQKPDFRHHALDLRPEPQHFYKELGDDFVERYQWRFTPTTGPYVIRDEDLVQGRSVALTRLDNWWAKDKKFFRNRYNVDRVVLNVIRDSNNVFESFKRGDIDQFGLNLAEHWYEKLPNDDPDVANGYIYKSVFYNQRPRPNYGLWMNTSRPLLNDQDVRQGLQYATNWDLVIESFFRGDYARMNSVSDGFGEFSHPELRARPFDVDQAQAHFAAAGFTRRGPDGILVNEQGQRLAFTVTTGYESLSDILTILREEAAKAGVEYRIEVLDQTAAWQKVQEKQHDIAFVALGVGVEMFPRFWDTMHSDNAYDDAFLDDGSVNPDRQVKVQTNNMEVLASYELDQMIDVYTQSSSREEMLALSHQMLEFHHDYASFVPGFVQDFYRIGYWRWVKYPEFFNHRTPSLATELHVHWIDSEAKERTLAARAAGETFEPQIRVFDQYREQ</sequence>
<dbReference type="PANTHER" id="PTHR30290">
    <property type="entry name" value="PERIPLASMIC BINDING COMPONENT OF ABC TRANSPORTER"/>
    <property type="match status" value="1"/>
</dbReference>
<dbReference type="Pfam" id="PF00496">
    <property type="entry name" value="SBP_bac_5"/>
    <property type="match status" value="1"/>
</dbReference>
<name>A0A0F9WIF1_9ZZZZ</name>
<evidence type="ECO:0000259" key="2">
    <source>
        <dbReference type="Pfam" id="PF00496"/>
    </source>
</evidence>
<dbReference type="EMBL" id="LAZR01000001">
    <property type="protein sequence ID" value="KKO12293.1"/>
    <property type="molecule type" value="Genomic_DNA"/>
</dbReference>
<organism evidence="3">
    <name type="scientific">marine sediment metagenome</name>
    <dbReference type="NCBI Taxonomy" id="412755"/>
    <lineage>
        <taxon>unclassified sequences</taxon>
        <taxon>metagenomes</taxon>
        <taxon>ecological metagenomes</taxon>
    </lineage>
</organism>
<dbReference type="SUPFAM" id="SSF53850">
    <property type="entry name" value="Periplasmic binding protein-like II"/>
    <property type="match status" value="1"/>
</dbReference>
<dbReference type="GO" id="GO:0015833">
    <property type="term" value="P:peptide transport"/>
    <property type="evidence" value="ECO:0007669"/>
    <property type="project" value="TreeGrafter"/>
</dbReference>
<evidence type="ECO:0000256" key="1">
    <source>
        <dbReference type="ARBA" id="ARBA00022729"/>
    </source>
</evidence>
<dbReference type="Gene3D" id="3.40.190.10">
    <property type="entry name" value="Periplasmic binding protein-like II"/>
    <property type="match status" value="1"/>
</dbReference>
<dbReference type="InterPro" id="IPR000914">
    <property type="entry name" value="SBP_5_dom"/>
</dbReference>
<protein>
    <recommendedName>
        <fullName evidence="2">Solute-binding protein family 5 domain-containing protein</fullName>
    </recommendedName>
</protein>
<gene>
    <name evidence="3" type="ORF">LCGC14_0003030</name>
</gene>
<feature type="domain" description="Solute-binding protein family 5" evidence="2">
    <location>
        <begin position="126"/>
        <end position="512"/>
    </location>
</feature>
<dbReference type="Gene3D" id="3.10.105.10">
    <property type="entry name" value="Dipeptide-binding Protein, Domain 3"/>
    <property type="match status" value="1"/>
</dbReference>